<dbReference type="KEGG" id="amog:QRX60_31895"/>
<evidence type="ECO:0000313" key="2">
    <source>
        <dbReference type="Proteomes" id="UP001239397"/>
    </source>
</evidence>
<accession>A0A9Y2NGG4</accession>
<dbReference type="AlphaFoldDB" id="A0A9Y2NGG4"/>
<sequence>MLEHYRAIAIAADRHPQAVPELPLPEEFPGRAEALDWFDAERANLTAAVALGMTTYHLETSGALSGTLVRYFERRHHLLDWEIVARYRVVTAKQLGIPGAIGAASNSLGAAVPGTVTVCGRSGRSSRLRLRRGWDTKASGR</sequence>
<dbReference type="Proteomes" id="UP001239397">
    <property type="component" value="Chromosome"/>
</dbReference>
<name>A0A9Y2NGG4_9PSEU</name>
<dbReference type="EMBL" id="CP127295">
    <property type="protein sequence ID" value="WIX98652.1"/>
    <property type="molecule type" value="Genomic_DNA"/>
</dbReference>
<keyword evidence="2" id="KW-1185">Reference proteome</keyword>
<gene>
    <name evidence="1" type="ORF">QRX60_31895</name>
</gene>
<proteinExistence type="predicted"/>
<protein>
    <submittedName>
        <fullName evidence="1">Uncharacterized protein</fullName>
    </submittedName>
</protein>
<reference evidence="1 2" key="1">
    <citation type="submission" date="2023-06" db="EMBL/GenBank/DDBJ databases">
        <authorList>
            <person name="Oyuntsetseg B."/>
            <person name="Kim S.B."/>
        </authorList>
    </citation>
    <scope>NUCLEOTIDE SEQUENCE [LARGE SCALE GENOMIC DNA]</scope>
    <source>
        <strain evidence="1 2">4-36</strain>
    </source>
</reference>
<dbReference type="RefSeq" id="WP_285995136.1">
    <property type="nucleotide sequence ID" value="NZ_CP127295.1"/>
</dbReference>
<organism evidence="1 2">
    <name type="scientific">Amycolatopsis mongoliensis</name>
    <dbReference type="NCBI Taxonomy" id="715475"/>
    <lineage>
        <taxon>Bacteria</taxon>
        <taxon>Bacillati</taxon>
        <taxon>Actinomycetota</taxon>
        <taxon>Actinomycetes</taxon>
        <taxon>Pseudonocardiales</taxon>
        <taxon>Pseudonocardiaceae</taxon>
        <taxon>Amycolatopsis</taxon>
    </lineage>
</organism>
<evidence type="ECO:0000313" key="1">
    <source>
        <dbReference type="EMBL" id="WIX98652.1"/>
    </source>
</evidence>